<comment type="caution">
    <text evidence="2">The sequence shown here is derived from an EMBL/GenBank/DDBJ whole genome shotgun (WGS) entry which is preliminary data.</text>
</comment>
<feature type="region of interest" description="Disordered" evidence="1">
    <location>
        <begin position="37"/>
        <end position="60"/>
    </location>
</feature>
<accession>A0A9P6NW20</accession>
<sequence length="60" mass="6697">MTAANRFWTVGRVNGLQAVPMAVTVLSQKVPPWCPFQSDPGSISPTHQFIQGQPRHRRPN</sequence>
<feature type="compositionally biased region" description="Polar residues" evidence="1">
    <location>
        <begin position="39"/>
        <end position="51"/>
    </location>
</feature>
<reference evidence="2" key="1">
    <citation type="submission" date="2013-11" db="EMBL/GenBank/DDBJ databases">
        <title>Genome sequence of the fusiform rust pathogen reveals effectors for host alternation and coevolution with pine.</title>
        <authorList>
            <consortium name="DOE Joint Genome Institute"/>
            <person name="Smith K."/>
            <person name="Pendleton A."/>
            <person name="Kubisiak T."/>
            <person name="Anderson C."/>
            <person name="Salamov A."/>
            <person name="Aerts A."/>
            <person name="Riley R."/>
            <person name="Clum A."/>
            <person name="Lindquist E."/>
            <person name="Ence D."/>
            <person name="Campbell M."/>
            <person name="Kronenberg Z."/>
            <person name="Feau N."/>
            <person name="Dhillon B."/>
            <person name="Hamelin R."/>
            <person name="Burleigh J."/>
            <person name="Smith J."/>
            <person name="Yandell M."/>
            <person name="Nelson C."/>
            <person name="Grigoriev I."/>
            <person name="Davis J."/>
        </authorList>
    </citation>
    <scope>NUCLEOTIDE SEQUENCE</scope>
    <source>
        <strain evidence="2">G11</strain>
    </source>
</reference>
<proteinExistence type="predicted"/>
<organism evidence="2 3">
    <name type="scientific">Cronartium quercuum f. sp. fusiforme G11</name>
    <dbReference type="NCBI Taxonomy" id="708437"/>
    <lineage>
        <taxon>Eukaryota</taxon>
        <taxon>Fungi</taxon>
        <taxon>Dikarya</taxon>
        <taxon>Basidiomycota</taxon>
        <taxon>Pucciniomycotina</taxon>
        <taxon>Pucciniomycetes</taxon>
        <taxon>Pucciniales</taxon>
        <taxon>Coleosporiaceae</taxon>
        <taxon>Cronartium</taxon>
    </lineage>
</organism>
<evidence type="ECO:0000256" key="1">
    <source>
        <dbReference type="SAM" id="MobiDB-lite"/>
    </source>
</evidence>
<dbReference type="AlphaFoldDB" id="A0A9P6NW20"/>
<gene>
    <name evidence="2" type="ORF">CROQUDRAFT_87999</name>
</gene>
<protein>
    <submittedName>
        <fullName evidence="2">Uncharacterized protein</fullName>
    </submittedName>
</protein>
<keyword evidence="3" id="KW-1185">Reference proteome</keyword>
<name>A0A9P6NW20_9BASI</name>
<evidence type="ECO:0000313" key="2">
    <source>
        <dbReference type="EMBL" id="KAG0150485.1"/>
    </source>
</evidence>
<dbReference type="Proteomes" id="UP000886653">
    <property type="component" value="Unassembled WGS sequence"/>
</dbReference>
<dbReference type="EMBL" id="MU167219">
    <property type="protein sequence ID" value="KAG0150485.1"/>
    <property type="molecule type" value="Genomic_DNA"/>
</dbReference>
<evidence type="ECO:0000313" key="3">
    <source>
        <dbReference type="Proteomes" id="UP000886653"/>
    </source>
</evidence>